<sequence>MKEPTREQVIEAIKKSIEHHKDDGCMRTEKNYQEFEIAFAKCALCILYKVYGHLNQVRCKSCNIHDDEFVCCKEVKEILDAQKGSNFPAFHAGEVALVRRMERELGKLEDDDKTEGKKLKYKVGDRLWWDGTDGDTESIGGAGIVTIIRDDTGHDYEINTNRTKSSYYVNEPSLSP</sequence>
<comment type="caution">
    <text evidence="1">The sequence shown here is derived from an EMBL/GenBank/DDBJ whole genome shotgun (WGS) entry which is preliminary data.</text>
</comment>
<proteinExistence type="predicted"/>
<protein>
    <submittedName>
        <fullName evidence="1">Uncharacterized protein</fullName>
    </submittedName>
</protein>
<organism evidence="1">
    <name type="scientific">marine sediment metagenome</name>
    <dbReference type="NCBI Taxonomy" id="412755"/>
    <lineage>
        <taxon>unclassified sequences</taxon>
        <taxon>metagenomes</taxon>
        <taxon>ecological metagenomes</taxon>
    </lineage>
</organism>
<evidence type="ECO:0000313" key="1">
    <source>
        <dbReference type="EMBL" id="KKK73251.1"/>
    </source>
</evidence>
<dbReference type="EMBL" id="LAZR01056870">
    <property type="protein sequence ID" value="KKK73251.1"/>
    <property type="molecule type" value="Genomic_DNA"/>
</dbReference>
<accession>A0A0F9AM25</accession>
<reference evidence="1" key="1">
    <citation type="journal article" date="2015" name="Nature">
        <title>Complex archaea that bridge the gap between prokaryotes and eukaryotes.</title>
        <authorList>
            <person name="Spang A."/>
            <person name="Saw J.H."/>
            <person name="Jorgensen S.L."/>
            <person name="Zaremba-Niedzwiedzka K."/>
            <person name="Martijn J."/>
            <person name="Lind A.E."/>
            <person name="van Eijk R."/>
            <person name="Schleper C."/>
            <person name="Guy L."/>
            <person name="Ettema T.J."/>
        </authorList>
    </citation>
    <scope>NUCLEOTIDE SEQUENCE</scope>
</reference>
<name>A0A0F9AM25_9ZZZZ</name>
<feature type="non-terminal residue" evidence="1">
    <location>
        <position position="176"/>
    </location>
</feature>
<dbReference type="AlphaFoldDB" id="A0A0F9AM25"/>
<gene>
    <name evidence="1" type="ORF">LCGC14_2895720</name>
</gene>